<dbReference type="AlphaFoldDB" id="A0A4Y2C4U1"/>
<protein>
    <submittedName>
        <fullName evidence="2">Uncharacterized protein</fullName>
    </submittedName>
</protein>
<feature type="compositionally biased region" description="Basic residues" evidence="1">
    <location>
        <begin position="30"/>
        <end position="40"/>
    </location>
</feature>
<dbReference type="Proteomes" id="UP000499080">
    <property type="component" value="Unassembled WGS sequence"/>
</dbReference>
<evidence type="ECO:0000256" key="1">
    <source>
        <dbReference type="SAM" id="MobiDB-lite"/>
    </source>
</evidence>
<accession>A0A4Y2C4U1</accession>
<evidence type="ECO:0000313" key="2">
    <source>
        <dbReference type="EMBL" id="GBL98334.1"/>
    </source>
</evidence>
<feature type="region of interest" description="Disordered" evidence="1">
    <location>
        <begin position="26"/>
        <end position="48"/>
    </location>
</feature>
<evidence type="ECO:0000313" key="3">
    <source>
        <dbReference type="Proteomes" id="UP000499080"/>
    </source>
</evidence>
<keyword evidence="3" id="KW-1185">Reference proteome</keyword>
<proteinExistence type="predicted"/>
<sequence length="97" mass="11249">MSKAKADNQPPPAKRYPKHALLLSEVGGRKQLRQRRHHHQPSCTLRPPLRYLDSHRKKKPSASYYSAHSTVIHVKAPEMTLDMVEDELRFIGKKEQN</sequence>
<organism evidence="2 3">
    <name type="scientific">Araneus ventricosus</name>
    <name type="common">Orbweaver spider</name>
    <name type="synonym">Epeira ventricosa</name>
    <dbReference type="NCBI Taxonomy" id="182803"/>
    <lineage>
        <taxon>Eukaryota</taxon>
        <taxon>Metazoa</taxon>
        <taxon>Ecdysozoa</taxon>
        <taxon>Arthropoda</taxon>
        <taxon>Chelicerata</taxon>
        <taxon>Arachnida</taxon>
        <taxon>Araneae</taxon>
        <taxon>Araneomorphae</taxon>
        <taxon>Entelegynae</taxon>
        <taxon>Araneoidea</taxon>
        <taxon>Araneidae</taxon>
        <taxon>Araneus</taxon>
    </lineage>
</organism>
<reference evidence="2 3" key="1">
    <citation type="journal article" date="2019" name="Sci. Rep.">
        <title>Orb-weaving spider Araneus ventricosus genome elucidates the spidroin gene catalogue.</title>
        <authorList>
            <person name="Kono N."/>
            <person name="Nakamura H."/>
            <person name="Ohtoshi R."/>
            <person name="Moran D.A.P."/>
            <person name="Shinohara A."/>
            <person name="Yoshida Y."/>
            <person name="Fujiwara M."/>
            <person name="Mori M."/>
            <person name="Tomita M."/>
            <person name="Arakawa K."/>
        </authorList>
    </citation>
    <scope>NUCLEOTIDE SEQUENCE [LARGE SCALE GENOMIC DNA]</scope>
</reference>
<dbReference type="EMBL" id="BGPR01000138">
    <property type="protein sequence ID" value="GBL98334.1"/>
    <property type="molecule type" value="Genomic_DNA"/>
</dbReference>
<gene>
    <name evidence="2" type="ORF">AVEN_174116_1</name>
</gene>
<name>A0A4Y2C4U1_ARAVE</name>
<comment type="caution">
    <text evidence="2">The sequence shown here is derived from an EMBL/GenBank/DDBJ whole genome shotgun (WGS) entry which is preliminary data.</text>
</comment>